<dbReference type="Gene3D" id="3.90.226.10">
    <property type="entry name" value="2-enoyl-CoA Hydratase, Chain A, domain 1"/>
    <property type="match status" value="1"/>
</dbReference>
<dbReference type="Pfam" id="PF03572">
    <property type="entry name" value="Peptidase_S41"/>
    <property type="match status" value="1"/>
</dbReference>
<dbReference type="PANTHER" id="PTHR11261">
    <property type="entry name" value="INTERPHOTORECEPTOR RETINOID-BINDING PROTEIN"/>
    <property type="match status" value="1"/>
</dbReference>
<dbReference type="EMBL" id="JAMGBE010000001">
    <property type="protein sequence ID" value="MCL6729161.1"/>
    <property type="molecule type" value="Genomic_DNA"/>
</dbReference>
<dbReference type="SMART" id="SM00245">
    <property type="entry name" value="TSPc"/>
    <property type="match status" value="1"/>
</dbReference>
<dbReference type="CDD" id="cd07563">
    <property type="entry name" value="Peptidase_S41_IRBP"/>
    <property type="match status" value="1"/>
</dbReference>
<gene>
    <name evidence="2" type="ORF">LZ538_03710</name>
</gene>
<keyword evidence="3" id="KW-1185">Reference proteome</keyword>
<comment type="caution">
    <text evidence="2">The sequence shown here is derived from an EMBL/GenBank/DDBJ whole genome shotgun (WGS) entry which is preliminary data.</text>
</comment>
<accession>A0ABT0S0A4</accession>
<dbReference type="PANTHER" id="PTHR11261:SF3">
    <property type="entry name" value="RETINOL-BINDING PROTEIN 3"/>
    <property type="match status" value="1"/>
</dbReference>
<feature type="domain" description="Tail specific protease" evidence="1">
    <location>
        <begin position="70"/>
        <end position="284"/>
    </location>
</feature>
<reference evidence="2" key="1">
    <citation type="submission" date="2022-05" db="EMBL/GenBank/DDBJ databases">
        <authorList>
            <person name="Jo J.-H."/>
            <person name="Im W.-T."/>
        </authorList>
    </citation>
    <scope>NUCLEOTIDE SEQUENCE</scope>
    <source>
        <strain evidence="2">SE220</strain>
    </source>
</reference>
<proteinExistence type="predicted"/>
<dbReference type="Gene3D" id="3.30.750.44">
    <property type="match status" value="1"/>
</dbReference>
<organism evidence="2 3">
    <name type="scientific">Sphingomonas hankyongi</name>
    <dbReference type="NCBI Taxonomy" id="2908209"/>
    <lineage>
        <taxon>Bacteria</taxon>
        <taxon>Pseudomonadati</taxon>
        <taxon>Pseudomonadota</taxon>
        <taxon>Alphaproteobacteria</taxon>
        <taxon>Sphingomonadales</taxon>
        <taxon>Sphingomonadaceae</taxon>
        <taxon>Sphingomonas</taxon>
    </lineage>
</organism>
<protein>
    <submittedName>
        <fullName evidence="2">S41 family peptidase</fullName>
    </submittedName>
</protein>
<sequence length="310" mass="32817">MAKLADALESDFVLPDVGRKYAAMLRAKRAAGAYNQFDSAEGFAAAVTSDLRAIHYDAHLKLLPPKTGGSGARREAIAPSNDSTIIASGWLAPGVAYISFSAFYGNEATISGLRSFVAEVKGARTLIIDARQHKGGGMDEMNVLFPELFAKKTALVDMDARMSVEQRLGDADSEPTLELISGPEGVTRRRHFVTPAAEPALAGAKVYLLTSHFSASAAEHMALALKRTHRAALIGETTRGAGNFGYPLSLGAGYSAFIPFGRTFDPDTDQGWEGIGVKPDVVTSADDALDEALKRSGVKSTSAIALANLR</sequence>
<name>A0ABT0S0A4_9SPHN</name>
<dbReference type="SUPFAM" id="SSF52096">
    <property type="entry name" value="ClpP/crotonase"/>
    <property type="match status" value="1"/>
</dbReference>
<dbReference type="Proteomes" id="UP001165342">
    <property type="component" value="Unassembled WGS sequence"/>
</dbReference>
<evidence type="ECO:0000259" key="1">
    <source>
        <dbReference type="SMART" id="SM00245"/>
    </source>
</evidence>
<dbReference type="InterPro" id="IPR029045">
    <property type="entry name" value="ClpP/crotonase-like_dom_sf"/>
</dbReference>
<dbReference type="InterPro" id="IPR005151">
    <property type="entry name" value="Tail-specific_protease"/>
</dbReference>
<evidence type="ECO:0000313" key="2">
    <source>
        <dbReference type="EMBL" id="MCL6729161.1"/>
    </source>
</evidence>
<evidence type="ECO:0000313" key="3">
    <source>
        <dbReference type="Proteomes" id="UP001165342"/>
    </source>
</evidence>